<evidence type="ECO:0000313" key="5">
    <source>
        <dbReference type="Proteomes" id="UP000276133"/>
    </source>
</evidence>
<dbReference type="STRING" id="10195.A0A3M7QKA0"/>
<dbReference type="Proteomes" id="UP000276133">
    <property type="component" value="Unassembled WGS sequence"/>
</dbReference>
<comment type="subcellular location">
    <subcellularLocation>
        <location evidence="1">Nucleus</location>
    </subcellularLocation>
</comment>
<sequence>MCDKRKLSEEDNDSQDSDRACGIQDTISCIANSDKTLVEKKIRKIIEQHFDEEIDYKRHELEKINERIFEAQNMLDKLRVCIVCNFYSSNGQIALNDYINHPAVASLRCEHLEAAITHSKSLYEPGTKNESNEAHEDSNRSSHHQFDSKICVGNVSKYLNNKKIDSQLLQNDVESSQYNQDLITHKWMIYIRSPNCPKLDNYIK</sequence>
<dbReference type="EMBL" id="REGN01005879">
    <property type="protein sequence ID" value="RNA11702.1"/>
    <property type="molecule type" value="Genomic_DNA"/>
</dbReference>
<feature type="non-terminal residue" evidence="4">
    <location>
        <position position="204"/>
    </location>
</feature>
<protein>
    <submittedName>
        <fullName evidence="4">YEATS domain-containing 2 isoform X1</fullName>
    </submittedName>
</protein>
<evidence type="ECO:0000259" key="3">
    <source>
        <dbReference type="PROSITE" id="PS51037"/>
    </source>
</evidence>
<name>A0A3M7QKA0_BRAPC</name>
<dbReference type="PROSITE" id="PS51037">
    <property type="entry name" value="YEATS"/>
    <property type="match status" value="1"/>
</dbReference>
<organism evidence="4 5">
    <name type="scientific">Brachionus plicatilis</name>
    <name type="common">Marine rotifer</name>
    <name type="synonym">Brachionus muelleri</name>
    <dbReference type="NCBI Taxonomy" id="10195"/>
    <lineage>
        <taxon>Eukaryota</taxon>
        <taxon>Metazoa</taxon>
        <taxon>Spiralia</taxon>
        <taxon>Gnathifera</taxon>
        <taxon>Rotifera</taxon>
        <taxon>Eurotatoria</taxon>
        <taxon>Monogononta</taxon>
        <taxon>Pseudotrocha</taxon>
        <taxon>Ploima</taxon>
        <taxon>Brachionidae</taxon>
        <taxon>Brachionus</taxon>
    </lineage>
</organism>
<dbReference type="OrthoDB" id="1741717at2759"/>
<evidence type="ECO:0000256" key="2">
    <source>
        <dbReference type="SAM" id="MobiDB-lite"/>
    </source>
</evidence>
<dbReference type="AlphaFoldDB" id="A0A3M7QKA0"/>
<evidence type="ECO:0000313" key="4">
    <source>
        <dbReference type="EMBL" id="RNA11702.1"/>
    </source>
</evidence>
<feature type="region of interest" description="Disordered" evidence="2">
    <location>
        <begin position="121"/>
        <end position="145"/>
    </location>
</feature>
<keyword evidence="5" id="KW-1185">Reference proteome</keyword>
<feature type="compositionally biased region" description="Basic and acidic residues" evidence="2">
    <location>
        <begin position="130"/>
        <end position="145"/>
    </location>
</feature>
<dbReference type="InterPro" id="IPR055129">
    <property type="entry name" value="YEATS_dom"/>
</dbReference>
<keyword evidence="1" id="KW-0539">Nucleus</keyword>
<dbReference type="GO" id="GO:0005634">
    <property type="term" value="C:nucleus"/>
    <property type="evidence" value="ECO:0007669"/>
    <property type="project" value="UniProtKB-SubCell"/>
</dbReference>
<reference evidence="4 5" key="1">
    <citation type="journal article" date="2018" name="Sci. Rep.">
        <title>Genomic signatures of local adaptation to the degree of environmental predictability in rotifers.</title>
        <authorList>
            <person name="Franch-Gras L."/>
            <person name="Hahn C."/>
            <person name="Garcia-Roger E.M."/>
            <person name="Carmona M.J."/>
            <person name="Serra M."/>
            <person name="Gomez A."/>
        </authorList>
    </citation>
    <scope>NUCLEOTIDE SEQUENCE [LARGE SCALE GENOMIC DNA]</scope>
    <source>
        <strain evidence="4">HYR1</strain>
    </source>
</reference>
<evidence type="ECO:0000256" key="1">
    <source>
        <dbReference type="PROSITE-ProRule" id="PRU00376"/>
    </source>
</evidence>
<comment type="caution">
    <text evidence="4">The sequence shown here is derived from an EMBL/GenBank/DDBJ whole genome shotgun (WGS) entry which is preliminary data.</text>
</comment>
<accession>A0A3M7QKA0</accession>
<proteinExistence type="predicted"/>
<feature type="domain" description="YEATS" evidence="3">
    <location>
        <begin position="140"/>
        <end position="204"/>
    </location>
</feature>
<gene>
    <name evidence="4" type="ORF">BpHYR1_036751</name>
</gene>